<evidence type="ECO:0000313" key="2">
    <source>
        <dbReference type="EMBL" id="WVZ99140.1"/>
    </source>
</evidence>
<dbReference type="EMBL" id="CP144754">
    <property type="protein sequence ID" value="WVZ99140.1"/>
    <property type="molecule type" value="Genomic_DNA"/>
</dbReference>
<dbReference type="AlphaFoldDB" id="A0AAQ3UZF9"/>
<evidence type="ECO:0000313" key="3">
    <source>
        <dbReference type="Proteomes" id="UP001341281"/>
    </source>
</evidence>
<reference evidence="2 3" key="1">
    <citation type="submission" date="2024-02" db="EMBL/GenBank/DDBJ databases">
        <title>High-quality chromosome-scale genome assembly of Pensacola bahiagrass (Paspalum notatum Flugge var. saurae).</title>
        <authorList>
            <person name="Vega J.M."/>
            <person name="Podio M."/>
            <person name="Orjuela J."/>
            <person name="Siena L.A."/>
            <person name="Pessino S.C."/>
            <person name="Combes M.C."/>
            <person name="Mariac C."/>
            <person name="Albertini E."/>
            <person name="Pupilli F."/>
            <person name="Ortiz J.P.A."/>
            <person name="Leblanc O."/>
        </authorList>
    </citation>
    <scope>NUCLEOTIDE SEQUENCE [LARGE SCALE GENOMIC DNA]</scope>
    <source>
        <strain evidence="2">R1</strain>
        <tissue evidence="2">Leaf</tissue>
    </source>
</reference>
<dbReference type="Proteomes" id="UP001341281">
    <property type="component" value="Chromosome 10"/>
</dbReference>
<name>A0AAQ3UZF9_PASNO</name>
<organism evidence="2 3">
    <name type="scientific">Paspalum notatum var. saurae</name>
    <dbReference type="NCBI Taxonomy" id="547442"/>
    <lineage>
        <taxon>Eukaryota</taxon>
        <taxon>Viridiplantae</taxon>
        <taxon>Streptophyta</taxon>
        <taxon>Embryophyta</taxon>
        <taxon>Tracheophyta</taxon>
        <taxon>Spermatophyta</taxon>
        <taxon>Magnoliopsida</taxon>
        <taxon>Liliopsida</taxon>
        <taxon>Poales</taxon>
        <taxon>Poaceae</taxon>
        <taxon>PACMAD clade</taxon>
        <taxon>Panicoideae</taxon>
        <taxon>Andropogonodae</taxon>
        <taxon>Paspaleae</taxon>
        <taxon>Paspalinae</taxon>
        <taxon>Paspalum</taxon>
    </lineage>
</organism>
<keyword evidence="1" id="KW-0812">Transmembrane</keyword>
<gene>
    <name evidence="2" type="ORF">U9M48_044483</name>
</gene>
<proteinExistence type="predicted"/>
<feature type="transmembrane region" description="Helical" evidence="1">
    <location>
        <begin position="96"/>
        <end position="115"/>
    </location>
</feature>
<keyword evidence="3" id="KW-1185">Reference proteome</keyword>
<dbReference type="PANTHER" id="PTHR36785">
    <property type="entry name" value="OS05G0502500 PROTEIN"/>
    <property type="match status" value="1"/>
</dbReference>
<keyword evidence="1" id="KW-0472">Membrane</keyword>
<protein>
    <submittedName>
        <fullName evidence="2">Uncharacterized protein</fullName>
    </submittedName>
</protein>
<accession>A0AAQ3UZF9</accession>
<sequence>MALLQPTLLTPPALCCCAHAFLDSRGKKISLKFSNGACSTSRPLVRSEFLGKGEALVWMTAGRRRRRRRLTLAGAGRGGPFFGGGGRRMDKGASRVVGNLAFAAILTYLAVTGQLRWVLDAIISLWLLTILLPILALGAFFFFAGQDILQSDCPNCGKSFQILKSALRDGPQLCPYCTQPFSAVQGNKFVRESARFSSGRGATATNGQVFNEMFNRGMTGRAPSGTIVDVEAEVKDVE</sequence>
<keyword evidence="1" id="KW-1133">Transmembrane helix</keyword>
<dbReference type="PANTHER" id="PTHR36785:SF1">
    <property type="entry name" value="OS05G0502500 PROTEIN"/>
    <property type="match status" value="1"/>
</dbReference>
<feature type="transmembrane region" description="Helical" evidence="1">
    <location>
        <begin position="121"/>
        <end position="144"/>
    </location>
</feature>
<evidence type="ECO:0000256" key="1">
    <source>
        <dbReference type="SAM" id="Phobius"/>
    </source>
</evidence>